<evidence type="ECO:0000256" key="1">
    <source>
        <dbReference type="ARBA" id="ARBA00005820"/>
    </source>
</evidence>
<dbReference type="SUPFAM" id="SSF52172">
    <property type="entry name" value="CheY-like"/>
    <property type="match status" value="1"/>
</dbReference>
<keyword evidence="2" id="KW-0902">Two-component regulatory system</keyword>
<dbReference type="InterPro" id="IPR001789">
    <property type="entry name" value="Sig_transdc_resp-reg_receiver"/>
</dbReference>
<keyword evidence="3" id="KW-0805">Transcription regulation</keyword>
<keyword evidence="9" id="KW-1185">Reference proteome</keyword>
<dbReference type="PROSITE" id="PS50110">
    <property type="entry name" value="RESPONSE_REGULATORY"/>
    <property type="match status" value="1"/>
</dbReference>
<evidence type="ECO:0000256" key="6">
    <source>
        <dbReference type="PROSITE-ProRule" id="PRU00169"/>
    </source>
</evidence>
<feature type="modified residue" description="4-aspartylphosphate" evidence="6">
    <location>
        <position position="53"/>
    </location>
</feature>
<dbReference type="InterPro" id="IPR016032">
    <property type="entry name" value="Sig_transdc_resp-reg_C-effctor"/>
</dbReference>
<gene>
    <name evidence="8" type="ORF">L1F29_23270</name>
</gene>
<dbReference type="InterPro" id="IPR005158">
    <property type="entry name" value="BTAD"/>
</dbReference>
<dbReference type="SMART" id="SM00862">
    <property type="entry name" value="Trans_reg_C"/>
    <property type="match status" value="1"/>
</dbReference>
<dbReference type="InterPro" id="IPR051677">
    <property type="entry name" value="AfsR-DnrI-RedD_regulator"/>
</dbReference>
<dbReference type="Gene3D" id="3.40.50.2300">
    <property type="match status" value="1"/>
</dbReference>
<protein>
    <submittedName>
        <fullName evidence="8">Response regulator</fullName>
    </submittedName>
</protein>
<sequence length="378" mass="43865">MNALLLDDEPLALRSLEHQLKRFEDVKIIGTFSLPVQAVSAAEELQPDVAFVDIDMPEMNGIQVAEKLQMIHESIAIVFVTAYEEYAVKAFELNAVDYVLKPVQPHRLEQTVARLQQETMNRRASVMKEAEEPEPAVRVQCAGTMNVFGHDGEPLSWRTSKSRELFAYLVYKRGQPVRKEVLLELLWPDSDEKKGFTHMYTTIYRLRKTFESASLNIKLLNSGDGYWLSTEGLQVDMQEWEEAIGKLPPLSVESADDYHRLLDDYPGDYLNEQDYIWTHGERQRLRSLCYRQGMQLCRFWASEGQGDKAVDMYEGLQRQYPHSEEIYEALIEHYVNEDHHSLAQQQYELLSGMMRREYDSEPSETAKRLFNSIRPLVD</sequence>
<name>A0ABY5S3T4_9BACL</name>
<dbReference type="Gene3D" id="1.10.10.10">
    <property type="entry name" value="Winged helix-like DNA-binding domain superfamily/Winged helix DNA-binding domain"/>
    <property type="match status" value="1"/>
</dbReference>
<evidence type="ECO:0000259" key="7">
    <source>
        <dbReference type="PROSITE" id="PS50110"/>
    </source>
</evidence>
<dbReference type="SMART" id="SM01043">
    <property type="entry name" value="BTAD"/>
    <property type="match status" value="1"/>
</dbReference>
<dbReference type="InterPro" id="IPR036388">
    <property type="entry name" value="WH-like_DNA-bd_sf"/>
</dbReference>
<dbReference type="EMBL" id="CP091430">
    <property type="protein sequence ID" value="UVI28354.1"/>
    <property type="molecule type" value="Genomic_DNA"/>
</dbReference>
<keyword evidence="4" id="KW-0238">DNA-binding</keyword>
<evidence type="ECO:0000256" key="4">
    <source>
        <dbReference type="ARBA" id="ARBA00023125"/>
    </source>
</evidence>
<reference evidence="8" key="1">
    <citation type="submission" date="2022-01" db="EMBL/GenBank/DDBJ databases">
        <title>Paenibacillus spongiae sp. nov., isolated from marine sponge.</title>
        <authorList>
            <person name="Li Z."/>
            <person name="Zhang M."/>
        </authorList>
    </citation>
    <scope>NUCLEOTIDE SEQUENCE</scope>
    <source>
        <strain evidence="8">PHS-Z3</strain>
    </source>
</reference>
<evidence type="ECO:0000313" key="8">
    <source>
        <dbReference type="EMBL" id="UVI28354.1"/>
    </source>
</evidence>
<dbReference type="SUPFAM" id="SSF46894">
    <property type="entry name" value="C-terminal effector domain of the bipartite response regulators"/>
    <property type="match status" value="1"/>
</dbReference>
<evidence type="ECO:0000256" key="3">
    <source>
        <dbReference type="ARBA" id="ARBA00023015"/>
    </source>
</evidence>
<dbReference type="InterPro" id="IPR011990">
    <property type="entry name" value="TPR-like_helical_dom_sf"/>
</dbReference>
<feature type="domain" description="Response regulatory" evidence="7">
    <location>
        <begin position="2"/>
        <end position="116"/>
    </location>
</feature>
<evidence type="ECO:0000256" key="5">
    <source>
        <dbReference type="ARBA" id="ARBA00023163"/>
    </source>
</evidence>
<dbReference type="Pfam" id="PF03704">
    <property type="entry name" value="BTAD"/>
    <property type="match status" value="1"/>
</dbReference>
<dbReference type="SUPFAM" id="SSF48452">
    <property type="entry name" value="TPR-like"/>
    <property type="match status" value="1"/>
</dbReference>
<proteinExistence type="inferred from homology"/>
<dbReference type="Proteomes" id="UP001057877">
    <property type="component" value="Chromosome"/>
</dbReference>
<evidence type="ECO:0000313" key="9">
    <source>
        <dbReference type="Proteomes" id="UP001057877"/>
    </source>
</evidence>
<dbReference type="InterPro" id="IPR001867">
    <property type="entry name" value="OmpR/PhoB-type_DNA-bd"/>
</dbReference>
<keyword evidence="6" id="KW-0597">Phosphoprotein</keyword>
<dbReference type="Pfam" id="PF00072">
    <property type="entry name" value="Response_reg"/>
    <property type="match status" value="1"/>
</dbReference>
<comment type="similarity">
    <text evidence="1">Belongs to the AfsR/DnrI/RedD regulatory family.</text>
</comment>
<dbReference type="RefSeq" id="WP_258384442.1">
    <property type="nucleotide sequence ID" value="NZ_CP091430.1"/>
</dbReference>
<dbReference type="Gene3D" id="1.25.40.10">
    <property type="entry name" value="Tetratricopeptide repeat domain"/>
    <property type="match status" value="1"/>
</dbReference>
<keyword evidence="5" id="KW-0804">Transcription</keyword>
<dbReference type="PANTHER" id="PTHR35807:SF2">
    <property type="entry name" value="TRANSCRIPTIONAL ACTIVATOR DOMAIN"/>
    <property type="match status" value="1"/>
</dbReference>
<dbReference type="SMART" id="SM00448">
    <property type="entry name" value="REC"/>
    <property type="match status" value="1"/>
</dbReference>
<organism evidence="8 9">
    <name type="scientific">Paenibacillus spongiae</name>
    <dbReference type="NCBI Taxonomy" id="2909671"/>
    <lineage>
        <taxon>Bacteria</taxon>
        <taxon>Bacillati</taxon>
        <taxon>Bacillota</taxon>
        <taxon>Bacilli</taxon>
        <taxon>Bacillales</taxon>
        <taxon>Paenibacillaceae</taxon>
        <taxon>Paenibacillus</taxon>
    </lineage>
</organism>
<accession>A0ABY5S3T4</accession>
<dbReference type="PANTHER" id="PTHR35807">
    <property type="entry name" value="TRANSCRIPTIONAL REGULATOR REDD-RELATED"/>
    <property type="match status" value="1"/>
</dbReference>
<dbReference type="InterPro" id="IPR011006">
    <property type="entry name" value="CheY-like_superfamily"/>
</dbReference>
<evidence type="ECO:0000256" key="2">
    <source>
        <dbReference type="ARBA" id="ARBA00023012"/>
    </source>
</evidence>